<reference evidence="2" key="1">
    <citation type="journal article" date="2020" name="Phytopathology">
        <title>Genome Sequence Resources of Colletotrichum truncatum, C. plurivorum, C. musicola, and C. sojae: Four Species Pathogenic to Soybean (Glycine max).</title>
        <authorList>
            <person name="Rogerio F."/>
            <person name="Boufleur T.R."/>
            <person name="Ciampi-Guillardi M."/>
            <person name="Sukno S.A."/>
            <person name="Thon M.R."/>
            <person name="Massola Junior N.S."/>
            <person name="Baroncelli R."/>
        </authorList>
    </citation>
    <scope>NUCLEOTIDE SEQUENCE</scope>
    <source>
        <strain evidence="2">LFN00145</strain>
    </source>
</reference>
<proteinExistence type="predicted"/>
<evidence type="ECO:0000313" key="3">
    <source>
        <dbReference type="Proteomes" id="UP000654918"/>
    </source>
</evidence>
<feature type="region of interest" description="Disordered" evidence="1">
    <location>
        <begin position="58"/>
        <end position="163"/>
    </location>
</feature>
<dbReference type="AlphaFoldDB" id="A0A8H6NRV9"/>
<gene>
    <name evidence="2" type="ORF">CPLU01_00581</name>
</gene>
<accession>A0A8H6NRV9</accession>
<evidence type="ECO:0000313" key="2">
    <source>
        <dbReference type="EMBL" id="KAF6841450.1"/>
    </source>
</evidence>
<name>A0A8H6NRV9_9PEZI</name>
<evidence type="ECO:0000256" key="1">
    <source>
        <dbReference type="SAM" id="MobiDB-lite"/>
    </source>
</evidence>
<keyword evidence="3" id="KW-1185">Reference proteome</keyword>
<protein>
    <submittedName>
        <fullName evidence="2">Uncharacterized protein</fullName>
    </submittedName>
</protein>
<dbReference type="Proteomes" id="UP000654918">
    <property type="component" value="Unassembled WGS sequence"/>
</dbReference>
<dbReference type="EMBL" id="WIGO01000003">
    <property type="protein sequence ID" value="KAF6841450.1"/>
    <property type="molecule type" value="Genomic_DNA"/>
</dbReference>
<comment type="caution">
    <text evidence="2">The sequence shown here is derived from an EMBL/GenBank/DDBJ whole genome shotgun (WGS) entry which is preliminary data.</text>
</comment>
<organism evidence="2 3">
    <name type="scientific">Colletotrichum plurivorum</name>
    <dbReference type="NCBI Taxonomy" id="2175906"/>
    <lineage>
        <taxon>Eukaryota</taxon>
        <taxon>Fungi</taxon>
        <taxon>Dikarya</taxon>
        <taxon>Ascomycota</taxon>
        <taxon>Pezizomycotina</taxon>
        <taxon>Sordariomycetes</taxon>
        <taxon>Hypocreomycetidae</taxon>
        <taxon>Glomerellales</taxon>
        <taxon>Glomerellaceae</taxon>
        <taxon>Colletotrichum</taxon>
        <taxon>Colletotrichum orchidearum species complex</taxon>
    </lineage>
</organism>
<sequence>MTGLAFGRNTGSGSEVPSSSFMMLVPGVSQSWVRSLPVLVFELRSDLLHSQDRRLTVEASSSYDDENNPRWPRSPIQVDSPLPPQDQARQITAVRGGLGPGAVRPVRFGRRSGQAVRRGEPPANAPSGDAKRPDRHSLYEPVPEAPNPVDGLADSSGRPRERHVSDFKLVTPRFCDYEVTNTSRSFQLPVAALADGDGVWVETRLSDLAGNKSSRPRVLPVKSSAAPNSIHRSGAITLPLLLLESFRTCSLSRWKPITLVPA</sequence>
<feature type="compositionally biased region" description="Basic and acidic residues" evidence="1">
    <location>
        <begin position="129"/>
        <end position="138"/>
    </location>
</feature>